<dbReference type="EMBL" id="UWJD01000002">
    <property type="protein sequence ID" value="VCT84991.1"/>
    <property type="molecule type" value="Genomic_DNA"/>
</dbReference>
<dbReference type="InterPro" id="IPR035994">
    <property type="entry name" value="Nucleoside_phosphorylase_sf"/>
</dbReference>
<dbReference type="GO" id="GO:0005737">
    <property type="term" value="C:cytoplasm"/>
    <property type="evidence" value="ECO:0007669"/>
    <property type="project" value="TreeGrafter"/>
</dbReference>
<reference evidence="4 5" key="1">
    <citation type="submission" date="2018-06" db="EMBL/GenBank/DDBJ databases">
        <authorList>
            <consortium name="IHU Genomes"/>
        </authorList>
    </citation>
    <scope>NUCLEOTIDE SEQUENCE [LARGE SCALE GENOMIC DNA]</scope>
    <source>
        <strain evidence="4 5">NEC25</strain>
    </source>
</reference>
<dbReference type="Gene3D" id="3.40.50.1580">
    <property type="entry name" value="Nucleoside phosphorylase domain"/>
    <property type="match status" value="1"/>
</dbReference>
<sequence length="89" mass="10155">MYDKIMESLEFIKSKVNRKPKIAVILGSGLGDLVNVVEDKEDISYESIPNFPVSTVKGHKGKLVFGRINDVEVLLMQGRFHYYEGYTMK</sequence>
<dbReference type="SUPFAM" id="SSF53167">
    <property type="entry name" value="Purine and uridine phosphorylases"/>
    <property type="match status" value="1"/>
</dbReference>
<evidence type="ECO:0000313" key="4">
    <source>
        <dbReference type="EMBL" id="VCT84991.1"/>
    </source>
</evidence>
<evidence type="ECO:0000313" key="5">
    <source>
        <dbReference type="Proteomes" id="UP000431451"/>
    </source>
</evidence>
<dbReference type="Proteomes" id="UP000789738">
    <property type="component" value="Unassembled WGS sequence"/>
</dbReference>
<keyword evidence="1 4" id="KW-0328">Glycosyltransferase</keyword>
<keyword evidence="2 4" id="KW-0808">Transferase</keyword>
<dbReference type="GO" id="GO:0009116">
    <property type="term" value="P:nucleoside metabolic process"/>
    <property type="evidence" value="ECO:0007669"/>
    <property type="project" value="InterPro"/>
</dbReference>
<dbReference type="PANTHER" id="PTHR11904">
    <property type="entry name" value="METHYLTHIOADENOSINE/PURINE NUCLEOSIDE PHOSPHORYLASE"/>
    <property type="match status" value="1"/>
</dbReference>
<dbReference type="AlphaFoldDB" id="A0A650MII6"/>
<evidence type="ECO:0000256" key="1">
    <source>
        <dbReference type="ARBA" id="ARBA00022676"/>
    </source>
</evidence>
<evidence type="ECO:0000256" key="2">
    <source>
        <dbReference type="ARBA" id="ARBA00022679"/>
    </source>
</evidence>
<dbReference type="GO" id="GO:0004731">
    <property type="term" value="F:purine-nucleoside phosphorylase activity"/>
    <property type="evidence" value="ECO:0007669"/>
    <property type="project" value="UniProtKB-EC"/>
</dbReference>
<evidence type="ECO:0000313" key="3">
    <source>
        <dbReference type="EMBL" id="CAG9706839.1"/>
    </source>
</evidence>
<dbReference type="PANTHER" id="PTHR11904:SF9">
    <property type="entry name" value="PURINE NUCLEOSIDE PHOSPHORYLASE-RELATED"/>
    <property type="match status" value="1"/>
</dbReference>
<reference evidence="3" key="2">
    <citation type="submission" date="2021-10" db="EMBL/GenBank/DDBJ databases">
        <authorList>
            <person name="Mesa V."/>
        </authorList>
    </citation>
    <scope>NUCLEOTIDE SEQUENCE</scope>
    <source>
        <strain evidence="3">CC3_PB</strain>
    </source>
</reference>
<proteinExistence type="predicted"/>
<dbReference type="EMBL" id="CAKJVE010000004">
    <property type="protein sequence ID" value="CAG9706839.1"/>
    <property type="molecule type" value="Genomic_DNA"/>
</dbReference>
<dbReference type="InterPro" id="IPR011268">
    <property type="entry name" value="Purine_phosphorylase"/>
</dbReference>
<gene>
    <name evidence="4" type="primary">punA_2</name>
    <name evidence="3" type="ORF">CNEO_42683</name>
    <name evidence="4" type="ORF">CNEONATNEC25_02592</name>
</gene>
<protein>
    <submittedName>
        <fullName evidence="3 4">Purine nucleoside phosphorylase</fullName>
        <ecNumber evidence="3 4">2.4.2.1</ecNumber>
    </submittedName>
</protein>
<accession>A0A650MII6</accession>
<name>A0A650MII6_9CLOT</name>
<dbReference type="Proteomes" id="UP000431451">
    <property type="component" value="Unassembled WGS sequence"/>
</dbReference>
<organism evidence="4 5">
    <name type="scientific">Clostridium neonatale</name>
    <dbReference type="NCBI Taxonomy" id="137838"/>
    <lineage>
        <taxon>Bacteria</taxon>
        <taxon>Bacillati</taxon>
        <taxon>Bacillota</taxon>
        <taxon>Clostridia</taxon>
        <taxon>Eubacteriales</taxon>
        <taxon>Clostridiaceae</taxon>
        <taxon>Clostridium</taxon>
    </lineage>
</organism>
<dbReference type="EC" id="2.4.2.1" evidence="3 4"/>